<comment type="similarity">
    <text evidence="5">Belongs to the FMN-dependent alpha-hydroxy acid dehydrogenase family.</text>
</comment>
<dbReference type="InterPro" id="IPR012133">
    <property type="entry name" value="Alpha-hydoxy_acid_DH_FMN"/>
</dbReference>
<protein>
    <submittedName>
        <fullName evidence="7">Alpha-hydroxy-acid oxidizing protein</fullName>
    </submittedName>
</protein>
<dbReference type="InterPro" id="IPR037396">
    <property type="entry name" value="FMN_HAD"/>
</dbReference>
<evidence type="ECO:0000259" key="6">
    <source>
        <dbReference type="PROSITE" id="PS51349"/>
    </source>
</evidence>
<dbReference type="PANTHER" id="PTHR10578">
    <property type="entry name" value="S -2-HYDROXY-ACID OXIDASE-RELATED"/>
    <property type="match status" value="1"/>
</dbReference>
<sequence length="325" mass="34605">MSAVIEDGAGAGRAIAANRAAHERWALRSRVLVDVSEIDTTTEILGRSVSSPVLVAPSGGHTLVHPGGEVATARGVRDADSIMVLSSATGRTLPDVRAVGGRTWFQLYFGTDRDLVQRVVSLAAEQGCEALCLTADMPVPPLHHDGMRRGMASIAGRDRLYLPQPGGSDLPHDPRLTWSDLDWLREVSDLPLVLKGIMHPDDAIRAAECGVDAIVVSNHGGRALDTAWGTLDALPEIVDALSGYPTEVYVDGGFRHGREVAVALSLGARAVFVGRPALWALTLDGAHGVTDLLELLRRQLARTMAMIGATSIADLDTSRIRRIAD</sequence>
<dbReference type="PIRSF" id="PIRSF000138">
    <property type="entry name" value="Al-hdrx_acd_dh"/>
    <property type="match status" value="1"/>
</dbReference>
<dbReference type="PROSITE" id="PS51349">
    <property type="entry name" value="FMN_HYDROXY_ACID_DH_2"/>
    <property type="match status" value="1"/>
</dbReference>
<keyword evidence="4" id="KW-0560">Oxidoreductase</keyword>
<gene>
    <name evidence="7" type="ORF">JWS13_19495</name>
</gene>
<evidence type="ECO:0000256" key="2">
    <source>
        <dbReference type="ARBA" id="ARBA00022630"/>
    </source>
</evidence>
<feature type="domain" description="FMN hydroxy acid dehydrogenase" evidence="6">
    <location>
        <begin position="1"/>
        <end position="325"/>
    </location>
</feature>
<dbReference type="EMBL" id="CP070619">
    <property type="protein sequence ID" value="QSE90648.1"/>
    <property type="molecule type" value="Genomic_DNA"/>
</dbReference>
<reference evidence="7 8" key="1">
    <citation type="journal article" date="2021" name="Microbiol. Resour. Announc.">
        <title>Complete Genome Sequences of Two Rhodococcus sp. Strains with Large and Linear Chromosomes, Isolated from Apple Rhizosphere.</title>
        <authorList>
            <person name="Benning S."/>
            <person name="Brugnone N."/>
            <person name="Siani R."/>
            <person name="Kublik S."/>
            <person name="Schloter M."/>
            <person name="Rad V."/>
        </authorList>
    </citation>
    <scope>NUCLEOTIDE SEQUENCE [LARGE SCALE GENOMIC DNA]</scope>
    <source>
        <strain evidence="7 8">R79</strain>
    </source>
</reference>
<name>A0A974W5B2_9NOCA</name>
<evidence type="ECO:0000313" key="7">
    <source>
        <dbReference type="EMBL" id="QSE90648.1"/>
    </source>
</evidence>
<evidence type="ECO:0000313" key="8">
    <source>
        <dbReference type="Proteomes" id="UP000662986"/>
    </source>
</evidence>
<keyword evidence="3" id="KW-0288">FMN</keyword>
<reference evidence="7 8" key="2">
    <citation type="journal article" date="2022" name="Arch. Microbiol.">
        <title>Rhodococcus pseudokoreensis sp. nov. isolated from the rhizosphere of young M26 apple rootstocks.</title>
        <authorList>
            <person name="Kampfer P."/>
            <person name="Glaeser S.P."/>
            <person name="Blom J."/>
            <person name="Wolf J."/>
            <person name="Benning S."/>
            <person name="Schloter M."/>
            <person name="Neumann-Schaal M."/>
        </authorList>
    </citation>
    <scope>NUCLEOTIDE SEQUENCE [LARGE SCALE GENOMIC DNA]</scope>
    <source>
        <strain evidence="7 8">R79</strain>
    </source>
</reference>
<dbReference type="Proteomes" id="UP000662986">
    <property type="component" value="Chromosome"/>
</dbReference>
<evidence type="ECO:0000256" key="4">
    <source>
        <dbReference type="ARBA" id="ARBA00023002"/>
    </source>
</evidence>
<dbReference type="InterPro" id="IPR000262">
    <property type="entry name" value="FMN-dep_DH"/>
</dbReference>
<dbReference type="CDD" id="cd02809">
    <property type="entry name" value="alpha_hydroxyacid_oxid_FMN"/>
    <property type="match status" value="1"/>
</dbReference>
<dbReference type="InterPro" id="IPR013785">
    <property type="entry name" value="Aldolase_TIM"/>
</dbReference>
<evidence type="ECO:0000256" key="3">
    <source>
        <dbReference type="ARBA" id="ARBA00022643"/>
    </source>
</evidence>
<organism evidence="7 8">
    <name type="scientific">Rhodococcus pseudokoreensis</name>
    <dbReference type="NCBI Taxonomy" id="2811421"/>
    <lineage>
        <taxon>Bacteria</taxon>
        <taxon>Bacillati</taxon>
        <taxon>Actinomycetota</taxon>
        <taxon>Actinomycetes</taxon>
        <taxon>Mycobacteriales</taxon>
        <taxon>Nocardiaceae</taxon>
        <taxon>Rhodococcus</taxon>
    </lineage>
</organism>
<keyword evidence="8" id="KW-1185">Reference proteome</keyword>
<accession>A0A974W5B2</accession>
<proteinExistence type="inferred from homology"/>
<dbReference type="SUPFAM" id="SSF51395">
    <property type="entry name" value="FMN-linked oxidoreductases"/>
    <property type="match status" value="1"/>
</dbReference>
<dbReference type="PANTHER" id="PTHR10578:SF107">
    <property type="entry name" value="2-HYDROXYACID OXIDASE 1"/>
    <property type="match status" value="1"/>
</dbReference>
<keyword evidence="2" id="KW-0285">Flavoprotein</keyword>
<dbReference type="Pfam" id="PF01070">
    <property type="entry name" value="FMN_dh"/>
    <property type="match status" value="1"/>
</dbReference>
<comment type="cofactor">
    <cofactor evidence="1">
        <name>FMN</name>
        <dbReference type="ChEBI" id="CHEBI:58210"/>
    </cofactor>
</comment>
<dbReference type="Gene3D" id="3.20.20.70">
    <property type="entry name" value="Aldolase class I"/>
    <property type="match status" value="1"/>
</dbReference>
<evidence type="ECO:0000256" key="1">
    <source>
        <dbReference type="ARBA" id="ARBA00001917"/>
    </source>
</evidence>
<evidence type="ECO:0000256" key="5">
    <source>
        <dbReference type="ARBA" id="ARBA00024042"/>
    </source>
</evidence>